<dbReference type="SUPFAM" id="SSF50998">
    <property type="entry name" value="Quinoprotein alcohol dehydrogenase-like"/>
    <property type="match status" value="1"/>
</dbReference>
<feature type="chain" id="PRO_5045761354" evidence="10">
    <location>
        <begin position="26"/>
        <end position="631"/>
    </location>
</feature>
<feature type="region of interest" description="Disordered" evidence="9">
    <location>
        <begin position="35"/>
        <end position="54"/>
    </location>
</feature>
<evidence type="ECO:0000256" key="9">
    <source>
        <dbReference type="SAM" id="MobiDB-lite"/>
    </source>
</evidence>
<keyword evidence="7 8" id="KW-0408">Iron</keyword>
<evidence type="ECO:0000256" key="2">
    <source>
        <dbReference type="ARBA" id="ARBA00008156"/>
    </source>
</evidence>
<dbReference type="Proteomes" id="UP001222770">
    <property type="component" value="Unassembled WGS sequence"/>
</dbReference>
<evidence type="ECO:0000256" key="3">
    <source>
        <dbReference type="ARBA" id="ARBA00022617"/>
    </source>
</evidence>
<proteinExistence type="inferred from homology"/>
<sequence>MKITFGRAAALSGLAALAISVGLNAAPPAPKRIKSTDEFQVHDTPRIDPETAPGRPLWEQNCAICHLGGVPKAPSPAFLGMLAPDAIVTALTSGVMKAQGATLSAEQKVQVAEYLTRTPYASYQRPAPPPRCEGAAAQFDMSDPPAAIGWGHDNRRFVPAGIAGLAKADVPKLKLKWAFAYPAANRARSQPTLGWGTLFVGSQDGTVYAFDPESGCTKWTTRLSAEVRTAIVADAATKRLYFGDLLGKVHALDAMTGQEIWAERMSDHADATITGTPTLGGGMLYVPVSSLEVVQPGNPKYACCSFRGSVVALNPETGKEAWRAWTSGEPKPQGTTAEGAQILGPSGAPVWNSPTYDAKTNRVYFGSGENYSTPADDNSDAVFAVDAKTGLRVWHTQLTMGDAWNVGCMIGLGSCPKENGPDYDVAASPLMIDTGGGARTLVIGQKSGQAWGLDPDTGKIRWETRVGHGGTQGGVHFGMAAEGTRVFVPVNDMADTYDGRVYDEKQRGAGLHALDAVTGKELWFARAPDLCRGRRFCDPGISSAVTAIPGVAFGGHLDGMLRAYDADNGNILWQVDTTQPVRTIDGTMVGGGSMSGPGAAVWQGKVFVNSGYGMYSHMAGKAVLLVYEAAK</sequence>
<evidence type="ECO:0000256" key="5">
    <source>
        <dbReference type="ARBA" id="ARBA00022729"/>
    </source>
</evidence>
<dbReference type="InterPro" id="IPR036909">
    <property type="entry name" value="Cyt_c-like_dom_sf"/>
</dbReference>
<dbReference type="Pfam" id="PF13442">
    <property type="entry name" value="Cytochrome_CBB3"/>
    <property type="match status" value="1"/>
</dbReference>
<evidence type="ECO:0000313" key="12">
    <source>
        <dbReference type="EMBL" id="MDF8334651.1"/>
    </source>
</evidence>
<keyword evidence="13" id="KW-1185">Reference proteome</keyword>
<dbReference type="RefSeq" id="WP_277279423.1">
    <property type="nucleotide sequence ID" value="NZ_JAROCY010000015.1"/>
</dbReference>
<feature type="domain" description="Cytochrome c" evidence="11">
    <location>
        <begin position="49"/>
        <end position="119"/>
    </location>
</feature>
<keyword evidence="3 8" id="KW-0349">Heme</keyword>
<accession>A0ABT6CLH9</accession>
<dbReference type="InterPro" id="IPR011047">
    <property type="entry name" value="Quinoprotein_ADH-like_sf"/>
</dbReference>
<dbReference type="InterPro" id="IPR009056">
    <property type="entry name" value="Cyt_c-like_dom"/>
</dbReference>
<reference evidence="12 13" key="1">
    <citation type="submission" date="2023-03" db="EMBL/GenBank/DDBJ databases">
        <title>Novosphingobium cyanobacteriorum sp. nov., isolated from a eutrophic reservoir during the Microcystis bloom period.</title>
        <authorList>
            <person name="Kang M."/>
            <person name="Le V."/>
            <person name="Ko S.-R."/>
            <person name="Lee S.-A."/>
            <person name="Ahn C.-Y."/>
        </authorList>
    </citation>
    <scope>NUCLEOTIDE SEQUENCE [LARGE SCALE GENOMIC DNA]</scope>
    <source>
        <strain evidence="12 13">HBC54</strain>
    </source>
</reference>
<dbReference type="Pfam" id="PF13360">
    <property type="entry name" value="PQQ_2"/>
    <property type="match status" value="2"/>
</dbReference>
<evidence type="ECO:0000313" key="13">
    <source>
        <dbReference type="Proteomes" id="UP001222770"/>
    </source>
</evidence>
<comment type="similarity">
    <text evidence="2">Belongs to the bacterial PQQ dehydrogenase family.</text>
</comment>
<dbReference type="EMBL" id="JAROCY010000015">
    <property type="protein sequence ID" value="MDF8334651.1"/>
    <property type="molecule type" value="Genomic_DNA"/>
</dbReference>
<evidence type="ECO:0000256" key="8">
    <source>
        <dbReference type="PROSITE-ProRule" id="PRU00433"/>
    </source>
</evidence>
<comment type="caution">
    <text evidence="12">The sequence shown here is derived from an EMBL/GenBank/DDBJ whole genome shotgun (WGS) entry which is preliminary data.</text>
</comment>
<keyword evidence="6" id="KW-0560">Oxidoreductase</keyword>
<name>A0ABT6CLH9_9SPHN</name>
<dbReference type="SUPFAM" id="SSF46626">
    <property type="entry name" value="Cytochrome c"/>
    <property type="match status" value="1"/>
</dbReference>
<protein>
    <submittedName>
        <fullName evidence="12">PQQ-binding-like beta-propeller repeat protein</fullName>
    </submittedName>
</protein>
<evidence type="ECO:0000256" key="6">
    <source>
        <dbReference type="ARBA" id="ARBA00023002"/>
    </source>
</evidence>
<evidence type="ECO:0000256" key="1">
    <source>
        <dbReference type="ARBA" id="ARBA00001931"/>
    </source>
</evidence>
<dbReference type="PANTHER" id="PTHR32303">
    <property type="entry name" value="QUINOPROTEIN ALCOHOL DEHYDROGENASE (CYTOCHROME C)"/>
    <property type="match status" value="1"/>
</dbReference>
<evidence type="ECO:0000256" key="4">
    <source>
        <dbReference type="ARBA" id="ARBA00022723"/>
    </source>
</evidence>
<dbReference type="Gene3D" id="2.140.10.10">
    <property type="entry name" value="Quinoprotein alcohol dehydrogenase-like superfamily"/>
    <property type="match status" value="2"/>
</dbReference>
<feature type="compositionally biased region" description="Basic and acidic residues" evidence="9">
    <location>
        <begin position="35"/>
        <end position="49"/>
    </location>
</feature>
<dbReference type="InterPro" id="IPR002372">
    <property type="entry name" value="PQQ_rpt_dom"/>
</dbReference>
<dbReference type="PANTHER" id="PTHR32303:SF10">
    <property type="entry name" value="OUTER MEMBRANE PROTEIN ASSEMBLY FACTOR BAMB"/>
    <property type="match status" value="1"/>
</dbReference>
<evidence type="ECO:0000256" key="10">
    <source>
        <dbReference type="SAM" id="SignalP"/>
    </source>
</evidence>
<dbReference type="SMART" id="SM00564">
    <property type="entry name" value="PQQ"/>
    <property type="match status" value="7"/>
</dbReference>
<gene>
    <name evidence="12" type="ORF">POM99_15690</name>
</gene>
<organism evidence="12 13">
    <name type="scientific">Novosphingobium cyanobacteriorum</name>
    <dbReference type="NCBI Taxonomy" id="3024215"/>
    <lineage>
        <taxon>Bacteria</taxon>
        <taxon>Pseudomonadati</taxon>
        <taxon>Pseudomonadota</taxon>
        <taxon>Alphaproteobacteria</taxon>
        <taxon>Sphingomonadales</taxon>
        <taxon>Sphingomonadaceae</taxon>
        <taxon>Novosphingobium</taxon>
    </lineage>
</organism>
<feature type="signal peptide" evidence="10">
    <location>
        <begin position="1"/>
        <end position="25"/>
    </location>
</feature>
<evidence type="ECO:0000256" key="7">
    <source>
        <dbReference type="ARBA" id="ARBA00023004"/>
    </source>
</evidence>
<keyword evidence="4 8" id="KW-0479">Metal-binding</keyword>
<dbReference type="PROSITE" id="PS51007">
    <property type="entry name" value="CYTC"/>
    <property type="match status" value="1"/>
</dbReference>
<evidence type="ECO:0000259" key="11">
    <source>
        <dbReference type="PROSITE" id="PS51007"/>
    </source>
</evidence>
<comment type="cofactor">
    <cofactor evidence="1">
        <name>pyrroloquinoline quinone</name>
        <dbReference type="ChEBI" id="CHEBI:58442"/>
    </cofactor>
</comment>
<keyword evidence="5 10" id="KW-0732">Signal</keyword>
<dbReference type="InterPro" id="IPR018391">
    <property type="entry name" value="PQQ_b-propeller_rpt"/>
</dbReference>